<reference evidence="1 2" key="1">
    <citation type="submission" date="2024-01" db="EMBL/GenBank/DDBJ databases">
        <authorList>
            <person name="Waweru B."/>
        </authorList>
    </citation>
    <scope>NUCLEOTIDE SEQUENCE [LARGE SCALE GENOMIC DNA]</scope>
</reference>
<dbReference type="EMBL" id="CAWUPB010000130">
    <property type="protein sequence ID" value="CAK7323583.1"/>
    <property type="molecule type" value="Genomic_DNA"/>
</dbReference>
<evidence type="ECO:0000313" key="2">
    <source>
        <dbReference type="Proteomes" id="UP001314170"/>
    </source>
</evidence>
<protein>
    <submittedName>
        <fullName evidence="1">Uncharacterized protein</fullName>
    </submittedName>
</protein>
<proteinExistence type="predicted"/>
<accession>A0AAV1QRT4</accession>
<dbReference type="AlphaFoldDB" id="A0AAV1QRT4"/>
<evidence type="ECO:0000313" key="1">
    <source>
        <dbReference type="EMBL" id="CAK7323583.1"/>
    </source>
</evidence>
<sequence>MDAFNMIVINPFWSELHFPANFKLLIASFYRLVKDAQKKLDVVPLSHLTELATLDTHKANKPKLTKSLLGTRLTPGSTESTLGVDEEKIVHCHIILAKRRVVEVNAYTYEESL</sequence>
<keyword evidence="2" id="KW-1185">Reference proteome</keyword>
<comment type="caution">
    <text evidence="1">The sequence shown here is derived from an EMBL/GenBank/DDBJ whole genome shotgun (WGS) entry which is preliminary data.</text>
</comment>
<organism evidence="1 2">
    <name type="scientific">Dovyalis caffra</name>
    <dbReference type="NCBI Taxonomy" id="77055"/>
    <lineage>
        <taxon>Eukaryota</taxon>
        <taxon>Viridiplantae</taxon>
        <taxon>Streptophyta</taxon>
        <taxon>Embryophyta</taxon>
        <taxon>Tracheophyta</taxon>
        <taxon>Spermatophyta</taxon>
        <taxon>Magnoliopsida</taxon>
        <taxon>eudicotyledons</taxon>
        <taxon>Gunneridae</taxon>
        <taxon>Pentapetalae</taxon>
        <taxon>rosids</taxon>
        <taxon>fabids</taxon>
        <taxon>Malpighiales</taxon>
        <taxon>Salicaceae</taxon>
        <taxon>Flacourtieae</taxon>
        <taxon>Dovyalis</taxon>
    </lineage>
</organism>
<gene>
    <name evidence="1" type="ORF">DCAF_LOCUS1212</name>
</gene>
<dbReference type="Proteomes" id="UP001314170">
    <property type="component" value="Unassembled WGS sequence"/>
</dbReference>
<name>A0AAV1QRT4_9ROSI</name>